<feature type="compositionally biased region" description="Polar residues" evidence="2">
    <location>
        <begin position="234"/>
        <end position="244"/>
    </location>
</feature>
<dbReference type="PANTHER" id="PTHR13817">
    <property type="entry name" value="TITIN"/>
    <property type="match status" value="1"/>
</dbReference>
<feature type="compositionally biased region" description="Gly residues" evidence="2">
    <location>
        <begin position="827"/>
        <end position="842"/>
    </location>
</feature>
<evidence type="ECO:0000313" key="4">
    <source>
        <dbReference type="EMBL" id="QHT38401.1"/>
    </source>
</evidence>
<dbReference type="InterPro" id="IPR036116">
    <property type="entry name" value="FN3_sf"/>
</dbReference>
<dbReference type="PANTHER" id="PTHR13817:SF73">
    <property type="entry name" value="FIBRONECTIN TYPE-III DOMAIN-CONTAINING PROTEIN"/>
    <property type="match status" value="1"/>
</dbReference>
<dbReference type="InterPro" id="IPR013783">
    <property type="entry name" value="Ig-like_fold"/>
</dbReference>
<accession>A0A6C0FC09</accession>
<dbReference type="Pfam" id="PF21722">
    <property type="entry name" value="Gly_rich_2"/>
    <property type="match status" value="1"/>
</dbReference>
<dbReference type="SUPFAM" id="SSF49265">
    <property type="entry name" value="Fibronectin type III"/>
    <property type="match status" value="2"/>
</dbReference>
<keyword evidence="1" id="KW-0677">Repeat</keyword>
<dbReference type="EMBL" id="MN738829">
    <property type="protein sequence ID" value="QHT38401.1"/>
    <property type="molecule type" value="Genomic_DNA"/>
</dbReference>
<organism evidence="4">
    <name type="scientific">viral metagenome</name>
    <dbReference type="NCBI Taxonomy" id="1070528"/>
    <lineage>
        <taxon>unclassified sequences</taxon>
        <taxon>metagenomes</taxon>
        <taxon>organismal metagenomes</taxon>
    </lineage>
</organism>
<feature type="domain" description="Fibronectin type-III" evidence="3">
    <location>
        <begin position="479"/>
        <end position="579"/>
    </location>
</feature>
<evidence type="ECO:0000256" key="1">
    <source>
        <dbReference type="ARBA" id="ARBA00022737"/>
    </source>
</evidence>
<dbReference type="InterPro" id="IPR050964">
    <property type="entry name" value="Striated_Muscle_Regulatory"/>
</dbReference>
<feature type="region of interest" description="Disordered" evidence="2">
    <location>
        <begin position="384"/>
        <end position="424"/>
    </location>
</feature>
<feature type="region of interest" description="Disordered" evidence="2">
    <location>
        <begin position="234"/>
        <end position="276"/>
    </location>
</feature>
<protein>
    <recommendedName>
        <fullName evidence="3">Fibronectin type-III domain-containing protein</fullName>
    </recommendedName>
</protein>
<feature type="compositionally biased region" description="Gly residues" evidence="2">
    <location>
        <begin position="251"/>
        <end position="275"/>
    </location>
</feature>
<dbReference type="Pfam" id="PF00041">
    <property type="entry name" value="fn3"/>
    <property type="match status" value="2"/>
</dbReference>
<dbReference type="CDD" id="cd00063">
    <property type="entry name" value="FN3"/>
    <property type="match status" value="3"/>
</dbReference>
<reference evidence="4" key="1">
    <citation type="journal article" date="2020" name="Nature">
        <title>Giant virus diversity and host interactions through global metagenomics.</title>
        <authorList>
            <person name="Schulz F."/>
            <person name="Roux S."/>
            <person name="Paez-Espino D."/>
            <person name="Jungbluth S."/>
            <person name="Walsh D.A."/>
            <person name="Denef V.J."/>
            <person name="McMahon K.D."/>
            <person name="Konstantinidis K.T."/>
            <person name="Eloe-Fadrosh E.A."/>
            <person name="Kyrpides N.C."/>
            <person name="Woyke T."/>
        </authorList>
    </citation>
    <scope>NUCLEOTIDE SEQUENCE</scope>
    <source>
        <strain evidence="4">GVMAG-S-ERX556101-89</strain>
    </source>
</reference>
<feature type="compositionally biased region" description="Gly residues" evidence="2">
    <location>
        <begin position="723"/>
        <end position="737"/>
    </location>
</feature>
<sequence>MSSYTTFNADTGNTNTSINVTGLTNNRYYQFKVSAINSEGVGLPAETISVIPRIAPTAPTNVVGSAGNAQVIVSWTASNLNGGSAIAGYKVEYAESPYSTWYIAVASTTSTSHTVTELTNGDSYKFRVTGTNQFVTGPTSELSSTVSPTAFSASGGTETIYGSLKSHTFTSSGTLSVTGSKDVNFLIVAGGGFGGRSLGGGAGGGGVVSGINYTLTENADLTITIGAGSAWNDQNGTDSQIQGTGFSFKAPGGGAGGRQGSEQGNDGGSGGGHGGWNSNKAARVAKYYNSSGALTTLTGGSVTIVSGVTAYGHPGGAGGRSHYPTGGGGAGGPGTEYTDTGTTEERIAHGGDGVQIDWVTPRALGVTGGAHGVADTTPFYWGGGGGGTQWSNNQGSGDGGKGGGGAGAFRTNHRGIARPGGYAAPPAGNNSSSYADYHGGAAGANTGGGGGGGEYDNGGGGAGGSGIVVIQYRLQNTAPESPPSVTFIPGNTQATVNWTVPLDNGGFAISGYKVEYAADPYSSWTLAVASTSSSPYTVTGLTNGTSYKARVSAINNIGTSTTTLSSAVTPDTFSVTGGTITTYTLSNVNYKLHTFTSSGTLTVSGSKTVDLLIIGGGGGGGVNRYQTNNRGSGGGGAGGVVYKESYVIGSGNYSIVVGSGGTGADGRYDDTIVCGTRGSKSTFNSLEAGAGGGGVGHTGGYRTATGDTTFGWSSGSVQWNHDGNGGSGGGAMSGSAGGSCDELTTNGPEKGGRATGAGSGHGYSGSAGGGCGTDSLGGDARDSNTQGGIGRTLNIGDGSTNVEYGRGGDGGTTSPNQPQGVQPKAEYGGGGNASVNSGRGGDGGDGLFIIRYAV</sequence>
<dbReference type="Gene3D" id="2.60.40.10">
    <property type="entry name" value="Immunoglobulins"/>
    <property type="match status" value="3"/>
</dbReference>
<dbReference type="PROSITE" id="PS50853">
    <property type="entry name" value="FN3"/>
    <property type="match status" value="2"/>
</dbReference>
<proteinExistence type="predicted"/>
<dbReference type="SMART" id="SM00060">
    <property type="entry name" value="FN3"/>
    <property type="match status" value="2"/>
</dbReference>
<evidence type="ECO:0000259" key="3">
    <source>
        <dbReference type="PROSITE" id="PS50853"/>
    </source>
</evidence>
<evidence type="ECO:0000256" key="2">
    <source>
        <dbReference type="SAM" id="MobiDB-lite"/>
    </source>
</evidence>
<dbReference type="AlphaFoldDB" id="A0A6C0FC09"/>
<feature type="region of interest" description="Disordered" evidence="2">
    <location>
        <begin position="713"/>
        <end position="842"/>
    </location>
</feature>
<dbReference type="InterPro" id="IPR003961">
    <property type="entry name" value="FN3_dom"/>
</dbReference>
<feature type="domain" description="Fibronectin type-III" evidence="3">
    <location>
        <begin position="55"/>
        <end position="152"/>
    </location>
</feature>
<dbReference type="PRINTS" id="PR00014">
    <property type="entry name" value="FNTYPEIII"/>
</dbReference>
<name>A0A6C0FC09_9ZZZZ</name>
<dbReference type="InterPro" id="IPR049304">
    <property type="entry name" value="Gly_rich_dom"/>
</dbReference>
<feature type="compositionally biased region" description="Gly residues" evidence="2">
    <location>
        <begin position="753"/>
        <end position="772"/>
    </location>
</feature>
<feature type="compositionally biased region" description="Gly residues" evidence="2">
    <location>
        <begin position="396"/>
        <end position="407"/>
    </location>
</feature>